<feature type="region of interest" description="Disordered" evidence="1">
    <location>
        <begin position="110"/>
        <end position="161"/>
    </location>
</feature>
<dbReference type="Proteomes" id="UP000044841">
    <property type="component" value="Unassembled WGS sequence"/>
</dbReference>
<proteinExistence type="predicted"/>
<dbReference type="AlphaFoldDB" id="A0A0K6G0R9"/>
<reference evidence="2 3" key="1">
    <citation type="submission" date="2015-07" db="EMBL/GenBank/DDBJ databases">
        <authorList>
            <person name="Noorani M."/>
        </authorList>
    </citation>
    <scope>NUCLEOTIDE SEQUENCE [LARGE SCALE GENOMIC DNA]</scope>
    <source>
        <strain evidence="2">BBA 69670</strain>
    </source>
</reference>
<protein>
    <submittedName>
        <fullName evidence="2">Uncharacterized protein</fullName>
    </submittedName>
</protein>
<evidence type="ECO:0000256" key="1">
    <source>
        <dbReference type="SAM" id="MobiDB-lite"/>
    </source>
</evidence>
<gene>
    <name evidence="2" type="ORF">RSOLAG22IIIB_09961</name>
</gene>
<sequence>MIRTRSMNMAPTPTLNFECGTTTSPGRTLCSDNEESDWNYHYVSQFVDRDMLMRYLGGGIGHFNQSPPSEGVEHSTYSTVQGIDDEGEELDINQIWAETEDSIEVDTGNFDNSANAAGVVDSTANKDKWYKDDDMDGNDTGSDDELGDETDNEFIVDSYDF</sequence>
<organism evidence="2 3">
    <name type="scientific">Rhizoctonia solani</name>
    <dbReference type="NCBI Taxonomy" id="456999"/>
    <lineage>
        <taxon>Eukaryota</taxon>
        <taxon>Fungi</taxon>
        <taxon>Dikarya</taxon>
        <taxon>Basidiomycota</taxon>
        <taxon>Agaricomycotina</taxon>
        <taxon>Agaricomycetes</taxon>
        <taxon>Cantharellales</taxon>
        <taxon>Ceratobasidiaceae</taxon>
        <taxon>Rhizoctonia</taxon>
    </lineage>
</organism>
<dbReference type="EMBL" id="CYGV01001274">
    <property type="protein sequence ID" value="CUA71948.1"/>
    <property type="molecule type" value="Genomic_DNA"/>
</dbReference>
<feature type="compositionally biased region" description="Acidic residues" evidence="1">
    <location>
        <begin position="133"/>
        <end position="161"/>
    </location>
</feature>
<evidence type="ECO:0000313" key="2">
    <source>
        <dbReference type="EMBL" id="CUA71948.1"/>
    </source>
</evidence>
<keyword evidence="3" id="KW-1185">Reference proteome</keyword>
<feature type="region of interest" description="Disordered" evidence="1">
    <location>
        <begin position="1"/>
        <end position="25"/>
    </location>
</feature>
<evidence type="ECO:0000313" key="3">
    <source>
        <dbReference type="Proteomes" id="UP000044841"/>
    </source>
</evidence>
<accession>A0A0K6G0R9</accession>
<name>A0A0K6G0R9_9AGAM</name>